<dbReference type="InterPro" id="IPR052552">
    <property type="entry name" value="YeaO-like"/>
</dbReference>
<keyword evidence="2" id="KW-1185">Reference proteome</keyword>
<dbReference type="Proteomes" id="UP000199058">
    <property type="component" value="Unassembled WGS sequence"/>
</dbReference>
<dbReference type="PANTHER" id="PTHR36849">
    <property type="entry name" value="CYTOPLASMIC PROTEIN-RELATED"/>
    <property type="match status" value="1"/>
</dbReference>
<gene>
    <name evidence="1" type="ORF">SAMN05660443_0132</name>
</gene>
<dbReference type="RefSeq" id="WP_091957704.1">
    <property type="nucleotide sequence ID" value="NZ_FOLH01000001.1"/>
</dbReference>
<dbReference type="OrthoDB" id="9790745at2"/>
<evidence type="ECO:0000313" key="2">
    <source>
        <dbReference type="Proteomes" id="UP000199058"/>
    </source>
</evidence>
<dbReference type="Pfam" id="PF22752">
    <property type="entry name" value="DUF488-N3i"/>
    <property type="match status" value="1"/>
</dbReference>
<sequence length="134" mass="16053">MKYPIFVKWIYAPREEDDGIRILVDRLWPYGRDRDELGVDHWWRDTAPSSALKRQYSQGEINWKDFARLYRNELYTHPERLRSLKSLAEKGKVTLLALEREPEQSHVSLLRESLELWHDQEISEESKSTVIQGR</sequence>
<proteinExistence type="predicted"/>
<dbReference type="EMBL" id="FOLH01000001">
    <property type="protein sequence ID" value="SFB78860.1"/>
    <property type="molecule type" value="Genomic_DNA"/>
</dbReference>
<evidence type="ECO:0000313" key="1">
    <source>
        <dbReference type="EMBL" id="SFB78860.1"/>
    </source>
</evidence>
<accession>A0A1I1E1L7</accession>
<reference evidence="1 2" key="1">
    <citation type="submission" date="2016-10" db="EMBL/GenBank/DDBJ databases">
        <authorList>
            <person name="de Groot N.N."/>
        </authorList>
    </citation>
    <scope>NUCLEOTIDE SEQUENCE [LARGE SCALE GENOMIC DNA]</scope>
    <source>
        <strain evidence="1 2">DSM 18438</strain>
    </source>
</reference>
<protein>
    <submittedName>
        <fullName evidence="1">Uncharacterized conserved protein YeaO, DUF488 family</fullName>
    </submittedName>
</protein>
<name>A0A1I1E1L7_9GAMM</name>
<organism evidence="1 2">
    <name type="scientific">Marinospirillum celere</name>
    <dbReference type="NCBI Taxonomy" id="1122252"/>
    <lineage>
        <taxon>Bacteria</taxon>
        <taxon>Pseudomonadati</taxon>
        <taxon>Pseudomonadota</taxon>
        <taxon>Gammaproteobacteria</taxon>
        <taxon>Oceanospirillales</taxon>
        <taxon>Oceanospirillaceae</taxon>
        <taxon>Marinospirillum</taxon>
    </lineage>
</organism>
<dbReference type="PANTHER" id="PTHR36849:SF1">
    <property type="entry name" value="CYTOPLASMIC PROTEIN"/>
    <property type="match status" value="1"/>
</dbReference>
<dbReference type="AlphaFoldDB" id="A0A1I1E1L7"/>